<dbReference type="EMBL" id="JAYMYR010000007">
    <property type="protein sequence ID" value="KAK7354540.1"/>
    <property type="molecule type" value="Genomic_DNA"/>
</dbReference>
<protein>
    <submittedName>
        <fullName evidence="2">Uncharacterized protein</fullName>
    </submittedName>
</protein>
<reference evidence="2 3" key="1">
    <citation type="submission" date="2024-01" db="EMBL/GenBank/DDBJ databases">
        <title>The genomes of 5 underutilized Papilionoideae crops provide insights into root nodulation and disease resistanc.</title>
        <authorList>
            <person name="Jiang F."/>
        </authorList>
    </citation>
    <scope>NUCLEOTIDE SEQUENCE [LARGE SCALE GENOMIC DNA]</scope>
    <source>
        <strain evidence="2">JINMINGXINNONG_FW02</strain>
        <tissue evidence="2">Leaves</tissue>
    </source>
</reference>
<comment type="caution">
    <text evidence="2">The sequence shown here is derived from an EMBL/GenBank/DDBJ whole genome shotgun (WGS) entry which is preliminary data.</text>
</comment>
<evidence type="ECO:0000313" key="3">
    <source>
        <dbReference type="Proteomes" id="UP001374584"/>
    </source>
</evidence>
<gene>
    <name evidence="2" type="ORF">VNO80_20005</name>
</gene>
<evidence type="ECO:0000256" key="1">
    <source>
        <dbReference type="SAM" id="MobiDB-lite"/>
    </source>
</evidence>
<name>A0AAN9MGP9_PHACN</name>
<sequence>MLSTSSARALQGHPDSSDRWHEKGVPFGDDKVWLGLLFSATVDLKVAYLNPSEYAESRNFWIGEFSKHNTCEGRKEIRSNLFQISNAVSDNGIDNCNRLFWLKHDSLKTVKLWELGKQIGVTLEGDEKKLFGQARRTRSQRQKSKA</sequence>
<evidence type="ECO:0000313" key="2">
    <source>
        <dbReference type="EMBL" id="KAK7354540.1"/>
    </source>
</evidence>
<dbReference type="AlphaFoldDB" id="A0AAN9MGP9"/>
<dbReference type="Proteomes" id="UP001374584">
    <property type="component" value="Unassembled WGS sequence"/>
</dbReference>
<keyword evidence="3" id="KW-1185">Reference proteome</keyword>
<proteinExistence type="predicted"/>
<accession>A0AAN9MGP9</accession>
<feature type="region of interest" description="Disordered" evidence="1">
    <location>
        <begin position="1"/>
        <end position="22"/>
    </location>
</feature>
<organism evidence="2 3">
    <name type="scientific">Phaseolus coccineus</name>
    <name type="common">Scarlet runner bean</name>
    <name type="synonym">Phaseolus multiflorus</name>
    <dbReference type="NCBI Taxonomy" id="3886"/>
    <lineage>
        <taxon>Eukaryota</taxon>
        <taxon>Viridiplantae</taxon>
        <taxon>Streptophyta</taxon>
        <taxon>Embryophyta</taxon>
        <taxon>Tracheophyta</taxon>
        <taxon>Spermatophyta</taxon>
        <taxon>Magnoliopsida</taxon>
        <taxon>eudicotyledons</taxon>
        <taxon>Gunneridae</taxon>
        <taxon>Pentapetalae</taxon>
        <taxon>rosids</taxon>
        <taxon>fabids</taxon>
        <taxon>Fabales</taxon>
        <taxon>Fabaceae</taxon>
        <taxon>Papilionoideae</taxon>
        <taxon>50 kb inversion clade</taxon>
        <taxon>NPAAA clade</taxon>
        <taxon>indigoferoid/millettioid clade</taxon>
        <taxon>Phaseoleae</taxon>
        <taxon>Phaseolus</taxon>
    </lineage>
</organism>